<evidence type="ECO:0000256" key="2">
    <source>
        <dbReference type="PIRNR" id="PIRNR037226"/>
    </source>
</evidence>
<dbReference type="InterPro" id="IPR036264">
    <property type="entry name" value="Bact_exopeptidase_dim_dom"/>
</dbReference>
<dbReference type="PANTHER" id="PTHR30575:SF0">
    <property type="entry name" value="XAA-ARG DIPEPTIDASE"/>
    <property type="match status" value="1"/>
</dbReference>
<reference evidence="4" key="1">
    <citation type="journal article" date="2020" name="Nat. Commun.">
        <title>Large-scale genome sequencing of mycorrhizal fungi provides insights into the early evolution of symbiotic traits.</title>
        <authorList>
            <person name="Miyauchi S."/>
            <person name="Kiss E."/>
            <person name="Kuo A."/>
            <person name="Drula E."/>
            <person name="Kohler A."/>
            <person name="Sanchez-Garcia M."/>
            <person name="Morin E."/>
            <person name="Andreopoulos B."/>
            <person name="Barry K.W."/>
            <person name="Bonito G."/>
            <person name="Buee M."/>
            <person name="Carver A."/>
            <person name="Chen C."/>
            <person name="Cichocki N."/>
            <person name="Clum A."/>
            <person name="Culley D."/>
            <person name="Crous P.W."/>
            <person name="Fauchery L."/>
            <person name="Girlanda M."/>
            <person name="Hayes R.D."/>
            <person name="Keri Z."/>
            <person name="LaButti K."/>
            <person name="Lipzen A."/>
            <person name="Lombard V."/>
            <person name="Magnuson J."/>
            <person name="Maillard F."/>
            <person name="Murat C."/>
            <person name="Nolan M."/>
            <person name="Ohm R.A."/>
            <person name="Pangilinan J."/>
            <person name="Pereira M.F."/>
            <person name="Perotto S."/>
            <person name="Peter M."/>
            <person name="Pfister S."/>
            <person name="Riley R."/>
            <person name="Sitrit Y."/>
            <person name="Stielow J.B."/>
            <person name="Szollosi G."/>
            <person name="Zifcakova L."/>
            <person name="Stursova M."/>
            <person name="Spatafora J.W."/>
            <person name="Tedersoo L."/>
            <person name="Vaario L.M."/>
            <person name="Yamada A."/>
            <person name="Yan M."/>
            <person name="Wang P."/>
            <person name="Xu J."/>
            <person name="Bruns T."/>
            <person name="Baldrian P."/>
            <person name="Vilgalys R."/>
            <person name="Dunand C."/>
            <person name="Henrissat B."/>
            <person name="Grigoriev I.V."/>
            <person name="Hibbett D."/>
            <person name="Nagy L.G."/>
            <person name="Martin F.M."/>
        </authorList>
    </citation>
    <scope>NUCLEOTIDE SEQUENCE</scope>
    <source>
        <strain evidence="4">UP504</strain>
    </source>
</reference>
<gene>
    <name evidence="4" type="ORF">BS47DRAFT_1397454</name>
</gene>
<comment type="similarity">
    <text evidence="1 2">Belongs to the peptidase M20A family.</text>
</comment>
<feature type="domain" description="Peptidase M20 dimerisation" evidence="3">
    <location>
        <begin position="224"/>
        <end position="301"/>
    </location>
</feature>
<dbReference type="Pfam" id="PF07687">
    <property type="entry name" value="M20_dimer"/>
    <property type="match status" value="1"/>
</dbReference>
<dbReference type="PANTHER" id="PTHR30575">
    <property type="entry name" value="PEPTIDASE M20"/>
    <property type="match status" value="1"/>
</dbReference>
<dbReference type="Pfam" id="PF01546">
    <property type="entry name" value="Peptidase_M20"/>
    <property type="match status" value="1"/>
</dbReference>
<dbReference type="Gene3D" id="3.40.630.10">
    <property type="entry name" value="Zn peptidases"/>
    <property type="match status" value="1"/>
</dbReference>
<dbReference type="OrthoDB" id="6119954at2759"/>
<dbReference type="Gene3D" id="3.30.70.360">
    <property type="match status" value="1"/>
</dbReference>
<dbReference type="Proteomes" id="UP000886523">
    <property type="component" value="Unassembled WGS sequence"/>
</dbReference>
<keyword evidence="5" id="KW-1185">Reference proteome</keyword>
<dbReference type="AlphaFoldDB" id="A0A9P6DRU9"/>
<accession>A0A9P6DRU9</accession>
<evidence type="ECO:0000259" key="3">
    <source>
        <dbReference type="Pfam" id="PF07687"/>
    </source>
</evidence>
<sequence length="438" mass="47558">MAADAPGCLRLASPFLHGRILNKGHESSPKDVKSITGPKVIFRVLTRHYPLLPNRLMVGTKICPFEEWNETPRHNTLLYAHKVPTEFMGAHGFSITRHYLCLETAWRVAWSNVFPPSKTSVRTIGFNSEMDALPEIGHACGHNLIAMGGVAAALGTKHAMEKCGIEGRVVLLGTPAEDAGSGKIILIERGAYKEMDACLMMHPTPGPKLSAGTGSSLAIQPIEVEYFGHPARASGAPWEGQNSLDAAFLAYSSISALRQQMKPTHRVHGIVEGREWAPNIIPDYAKIRWLVRAPTAKEVEVFQVAAALATAYQIKLVEHPRVYDLRQNDELASEFAAVIKQYGGIVFANVSGAAGGSTDFGNVTYELPTLHPSFAIPTAENGRNHTRQFTDSAATKEAHAIEISVAKCIALTGLRVLIDGDFYARLREAFEGDDSGSL</sequence>
<dbReference type="GO" id="GO:0016805">
    <property type="term" value="F:dipeptidase activity"/>
    <property type="evidence" value="ECO:0007669"/>
    <property type="project" value="InterPro"/>
</dbReference>
<evidence type="ECO:0000313" key="4">
    <source>
        <dbReference type="EMBL" id="KAF9508839.1"/>
    </source>
</evidence>
<dbReference type="InterPro" id="IPR011650">
    <property type="entry name" value="Peptidase_M20_dimer"/>
</dbReference>
<evidence type="ECO:0000313" key="5">
    <source>
        <dbReference type="Proteomes" id="UP000886523"/>
    </source>
</evidence>
<dbReference type="InterPro" id="IPR052030">
    <property type="entry name" value="Peptidase_M20/M20A_hydrolases"/>
</dbReference>
<dbReference type="SUPFAM" id="SSF53187">
    <property type="entry name" value="Zn-dependent exopeptidases"/>
    <property type="match status" value="1"/>
</dbReference>
<name>A0A9P6DRU9_9AGAM</name>
<dbReference type="InterPro" id="IPR017144">
    <property type="entry name" value="Xaa-Arg_dipeptidase"/>
</dbReference>
<dbReference type="EMBL" id="MU129049">
    <property type="protein sequence ID" value="KAF9508839.1"/>
    <property type="molecule type" value="Genomic_DNA"/>
</dbReference>
<proteinExistence type="inferred from homology"/>
<protein>
    <recommendedName>
        <fullName evidence="2">Peptidase M20 domain-containing protein 2</fullName>
    </recommendedName>
</protein>
<organism evidence="4 5">
    <name type="scientific">Hydnum rufescens UP504</name>
    <dbReference type="NCBI Taxonomy" id="1448309"/>
    <lineage>
        <taxon>Eukaryota</taxon>
        <taxon>Fungi</taxon>
        <taxon>Dikarya</taxon>
        <taxon>Basidiomycota</taxon>
        <taxon>Agaricomycotina</taxon>
        <taxon>Agaricomycetes</taxon>
        <taxon>Cantharellales</taxon>
        <taxon>Hydnaceae</taxon>
        <taxon>Hydnum</taxon>
    </lineage>
</organism>
<evidence type="ECO:0000256" key="1">
    <source>
        <dbReference type="ARBA" id="ARBA00006247"/>
    </source>
</evidence>
<comment type="caution">
    <text evidence="4">The sequence shown here is derived from an EMBL/GenBank/DDBJ whole genome shotgun (WGS) entry which is preliminary data.</text>
</comment>
<dbReference type="PIRSF" id="PIRSF037226">
    <property type="entry name" value="Amidohydrolase_ACY1L2_prd"/>
    <property type="match status" value="1"/>
</dbReference>
<dbReference type="InterPro" id="IPR002933">
    <property type="entry name" value="Peptidase_M20"/>
</dbReference>
<dbReference type="SUPFAM" id="SSF55031">
    <property type="entry name" value="Bacterial exopeptidase dimerisation domain"/>
    <property type="match status" value="1"/>
</dbReference>